<evidence type="ECO:0000259" key="1">
    <source>
        <dbReference type="Pfam" id="PF17389"/>
    </source>
</evidence>
<reference evidence="3" key="2">
    <citation type="submission" date="2020-09" db="EMBL/GenBank/DDBJ databases">
        <authorList>
            <person name="Sun Q."/>
            <person name="Zhou Y."/>
        </authorList>
    </citation>
    <scope>NUCLEOTIDE SEQUENCE</scope>
    <source>
        <strain evidence="3">CGMCC 4.7306</strain>
    </source>
</reference>
<gene>
    <name evidence="3" type="ORF">GCM10011575_38760</name>
</gene>
<dbReference type="PANTHER" id="PTHR34987:SF2">
    <property type="entry name" value="B, PUTATIVE (AFU_ORTHOLOGUE AFUA_7G05040)-RELATED"/>
    <property type="match status" value="1"/>
</dbReference>
<evidence type="ECO:0000313" key="3">
    <source>
        <dbReference type="EMBL" id="GGL76868.1"/>
    </source>
</evidence>
<sequence length="790" mass="86249">MPQTVPDCRVDPILLKTDPFAGHDPSWSHRACWPARWISVPDAAAPVVAGYRLAVSCDEATHGIVHVSADERFELYVDGALVGRGPERGDPEHWAFHSFSVDLEPGDHWIAARVWSLGEEAPYAQLSVGHGFLLAGTDFSGGLVDSALDTGSADWQATVLPGYATRTKGDAWGCGAKLVSDGRQIPWGWVTGQDTAGRTDWTRPHVGDVGYSLAWVNDMPPGRMLVPATLPPQREQLAPAGRVRHLAAHSPGVSTHDVPVRAADSRPEELAGWQRLLGGDSMIIPPHSCWRALIDLETYTCAFPLVGVRGGAGAAVRVHWQESLYAPDGSGKGNRNEIEGKIFGRPGLDQDGPGDLFIAGGGDEQHSTLWWEAGRYVEVLVTTADEPLELTSLEFLATHYPYDDTTAFSSSDPRLAGIADLALRTLQMCSHETTMDCPYYEQLQYAGDTRLQCLVAYATCDDDQLARQALVAFDRSRSIDGLTRSRTPSRIVQRIPPFSLWWVAMVHDFALWRGDLEFVADLMPGVRAVLDAHRRNVDQDGVFHALDGWNFTDWVDGWDAGAPPGAQWDVSGVLQLQLINVLRLAAELETWLEEPELAARSTRLADRLSAVVDPLFYDDKSGLYADDASKITFSEHVQALAVLAGAAHGEAALRTMINPGRTLPLARTSVYFDHYLFEALRQIDRTDVVLDRFGLWFDQLDHGLTTVVEQPEPTRSDCHAWGAHPRFHLIASLLGVRPTSPGMRTVSVVPRLGGLDWAEGSVTSPHGAIRVRATAGGELQVEAPKGVSVA</sequence>
<accession>A0A917SGZ2</accession>
<proteinExistence type="predicted"/>
<dbReference type="Gene3D" id="2.60.420.10">
    <property type="entry name" value="Maltose phosphorylase, domain 3"/>
    <property type="match status" value="1"/>
</dbReference>
<dbReference type="EMBL" id="BMMZ01000012">
    <property type="protein sequence ID" value="GGL76868.1"/>
    <property type="molecule type" value="Genomic_DNA"/>
</dbReference>
<dbReference type="Proteomes" id="UP000613840">
    <property type="component" value="Unassembled WGS sequence"/>
</dbReference>
<evidence type="ECO:0008006" key="5">
    <source>
        <dbReference type="Google" id="ProtNLM"/>
    </source>
</evidence>
<dbReference type="PANTHER" id="PTHR34987">
    <property type="entry name" value="C, PUTATIVE (AFU_ORTHOLOGUE AFUA_3G02880)-RELATED"/>
    <property type="match status" value="1"/>
</dbReference>
<dbReference type="InterPro" id="IPR012341">
    <property type="entry name" value="6hp_glycosidase-like_sf"/>
</dbReference>
<dbReference type="GO" id="GO:0005975">
    <property type="term" value="P:carbohydrate metabolic process"/>
    <property type="evidence" value="ECO:0007669"/>
    <property type="project" value="InterPro"/>
</dbReference>
<dbReference type="Pfam" id="PF17389">
    <property type="entry name" value="Bac_rhamnosid6H"/>
    <property type="match status" value="1"/>
</dbReference>
<dbReference type="Gene3D" id="1.50.10.10">
    <property type="match status" value="1"/>
</dbReference>
<comment type="caution">
    <text evidence="3">The sequence shown here is derived from an EMBL/GenBank/DDBJ whole genome shotgun (WGS) entry which is preliminary data.</text>
</comment>
<reference evidence="3" key="1">
    <citation type="journal article" date="2014" name="Int. J. Syst. Evol. Microbiol.">
        <title>Complete genome sequence of Corynebacterium casei LMG S-19264T (=DSM 44701T), isolated from a smear-ripened cheese.</title>
        <authorList>
            <consortium name="US DOE Joint Genome Institute (JGI-PGF)"/>
            <person name="Walter F."/>
            <person name="Albersmeier A."/>
            <person name="Kalinowski J."/>
            <person name="Ruckert C."/>
        </authorList>
    </citation>
    <scope>NUCLEOTIDE SEQUENCE</scope>
    <source>
        <strain evidence="3">CGMCC 4.7306</strain>
    </source>
</reference>
<evidence type="ECO:0000313" key="4">
    <source>
        <dbReference type="Proteomes" id="UP000613840"/>
    </source>
</evidence>
<dbReference type="SUPFAM" id="SSF48208">
    <property type="entry name" value="Six-hairpin glycosidases"/>
    <property type="match status" value="1"/>
</dbReference>
<feature type="domain" description="Alpha-L-rhamnosidase C-terminal" evidence="2">
    <location>
        <begin position="735"/>
        <end position="787"/>
    </location>
</feature>
<dbReference type="RefSeq" id="WP_188897041.1">
    <property type="nucleotide sequence ID" value="NZ_BMMZ01000012.1"/>
</dbReference>
<dbReference type="Gene3D" id="2.60.120.260">
    <property type="entry name" value="Galactose-binding domain-like"/>
    <property type="match status" value="2"/>
</dbReference>
<organism evidence="3 4">
    <name type="scientific">Microlunatus endophyticus</name>
    <dbReference type="NCBI Taxonomy" id="1716077"/>
    <lineage>
        <taxon>Bacteria</taxon>
        <taxon>Bacillati</taxon>
        <taxon>Actinomycetota</taxon>
        <taxon>Actinomycetes</taxon>
        <taxon>Propionibacteriales</taxon>
        <taxon>Propionibacteriaceae</taxon>
        <taxon>Microlunatus</taxon>
    </lineage>
</organism>
<keyword evidence="4" id="KW-1185">Reference proteome</keyword>
<dbReference type="Pfam" id="PF17390">
    <property type="entry name" value="Bac_rhamnosid_C"/>
    <property type="match status" value="1"/>
</dbReference>
<dbReference type="InterPro" id="IPR008928">
    <property type="entry name" value="6-hairpin_glycosidase_sf"/>
</dbReference>
<dbReference type="InterPro" id="IPR035396">
    <property type="entry name" value="Bac_rhamnosid6H"/>
</dbReference>
<dbReference type="AlphaFoldDB" id="A0A917SGZ2"/>
<evidence type="ECO:0000259" key="2">
    <source>
        <dbReference type="Pfam" id="PF17390"/>
    </source>
</evidence>
<feature type="domain" description="Alpha-L-rhamnosidase six-hairpin glycosidase" evidence="1">
    <location>
        <begin position="404"/>
        <end position="725"/>
    </location>
</feature>
<name>A0A917SGZ2_9ACTN</name>
<protein>
    <recommendedName>
        <fullName evidence="5">Alpha-L-rhamnosidase</fullName>
    </recommendedName>
</protein>
<dbReference type="InterPro" id="IPR035398">
    <property type="entry name" value="Bac_rhamnosid_C"/>
</dbReference>